<evidence type="ECO:0000313" key="3">
    <source>
        <dbReference type="EMBL" id="KAL3739519.1"/>
    </source>
</evidence>
<comment type="caution">
    <text evidence="3">The sequence shown here is derived from an EMBL/GenBank/DDBJ whole genome shotgun (WGS) entry which is preliminary data.</text>
</comment>
<dbReference type="Pfam" id="PF13456">
    <property type="entry name" value="RVT_3"/>
    <property type="match status" value="1"/>
</dbReference>
<reference evidence="3 4" key="1">
    <citation type="submission" date="2024-11" db="EMBL/GenBank/DDBJ databases">
        <title>Chromosome-level genome assembly of Eucalyptus globulus Labill. provides insights into its genome evolution.</title>
        <authorList>
            <person name="Li X."/>
        </authorList>
    </citation>
    <scope>NUCLEOTIDE SEQUENCE [LARGE SCALE GENOMIC DNA]</scope>
    <source>
        <strain evidence="3">CL2024</strain>
        <tissue evidence="3">Fresh tender leaves</tissue>
    </source>
</reference>
<accession>A0ABD3KHY7</accession>
<dbReference type="EMBL" id="JBJKBG010000005">
    <property type="protein sequence ID" value="KAL3739519.1"/>
    <property type="molecule type" value="Genomic_DNA"/>
</dbReference>
<evidence type="ECO:0000313" key="4">
    <source>
        <dbReference type="Proteomes" id="UP001634007"/>
    </source>
</evidence>
<dbReference type="AlphaFoldDB" id="A0ABD3KHY7"/>
<dbReference type="SUPFAM" id="SSF53098">
    <property type="entry name" value="Ribonuclease H-like"/>
    <property type="match status" value="1"/>
</dbReference>
<dbReference type="Gene3D" id="3.30.420.10">
    <property type="entry name" value="Ribonuclease H-like superfamily/Ribonuclease H"/>
    <property type="match status" value="1"/>
</dbReference>
<dbReference type="InterPro" id="IPR012337">
    <property type="entry name" value="RNaseH-like_sf"/>
</dbReference>
<dbReference type="InterPro" id="IPR044730">
    <property type="entry name" value="RNase_H-like_dom_plant"/>
</dbReference>
<dbReference type="InterPro" id="IPR053151">
    <property type="entry name" value="RNase_H-like"/>
</dbReference>
<feature type="region of interest" description="Disordered" evidence="1">
    <location>
        <begin position="9"/>
        <end position="29"/>
    </location>
</feature>
<keyword evidence="4" id="KW-1185">Reference proteome</keyword>
<dbReference type="PANTHER" id="PTHR47723:SF23">
    <property type="entry name" value="REVERSE TRANSCRIPTASE-LIKE PROTEIN"/>
    <property type="match status" value="1"/>
</dbReference>
<sequence>MDVVLAQVRTTQNSNRRSAKTGQLPTLSNDVWRPPNPSVLKINIDGAFQLSSKEGSMACLCRDQNGKLIDGFTRGFAASSALQTETRAFTLTLKHMLQQGRAHDPLLIESDCQLLVNAVLDHRSMPWEVRPLLVEAIALLPCFSRLRVQHCRCEANFAAD</sequence>
<evidence type="ECO:0000259" key="2">
    <source>
        <dbReference type="Pfam" id="PF13456"/>
    </source>
</evidence>
<feature type="domain" description="RNase H type-1" evidence="2">
    <location>
        <begin position="43"/>
        <end position="160"/>
    </location>
</feature>
<evidence type="ECO:0000256" key="1">
    <source>
        <dbReference type="SAM" id="MobiDB-lite"/>
    </source>
</evidence>
<proteinExistence type="predicted"/>
<gene>
    <name evidence="3" type="ORF">ACJRO7_020865</name>
</gene>
<dbReference type="PANTHER" id="PTHR47723">
    <property type="entry name" value="OS05G0353850 PROTEIN"/>
    <property type="match status" value="1"/>
</dbReference>
<dbReference type="InterPro" id="IPR002156">
    <property type="entry name" value="RNaseH_domain"/>
</dbReference>
<dbReference type="InterPro" id="IPR036397">
    <property type="entry name" value="RNaseH_sf"/>
</dbReference>
<name>A0ABD3KHY7_EUCGL</name>
<dbReference type="Proteomes" id="UP001634007">
    <property type="component" value="Unassembled WGS sequence"/>
</dbReference>
<protein>
    <recommendedName>
        <fullName evidence="2">RNase H type-1 domain-containing protein</fullName>
    </recommendedName>
</protein>
<dbReference type="CDD" id="cd06222">
    <property type="entry name" value="RNase_H_like"/>
    <property type="match status" value="1"/>
</dbReference>
<organism evidence="3 4">
    <name type="scientific">Eucalyptus globulus</name>
    <name type="common">Tasmanian blue gum</name>
    <dbReference type="NCBI Taxonomy" id="34317"/>
    <lineage>
        <taxon>Eukaryota</taxon>
        <taxon>Viridiplantae</taxon>
        <taxon>Streptophyta</taxon>
        <taxon>Embryophyta</taxon>
        <taxon>Tracheophyta</taxon>
        <taxon>Spermatophyta</taxon>
        <taxon>Magnoliopsida</taxon>
        <taxon>eudicotyledons</taxon>
        <taxon>Gunneridae</taxon>
        <taxon>Pentapetalae</taxon>
        <taxon>rosids</taxon>
        <taxon>malvids</taxon>
        <taxon>Myrtales</taxon>
        <taxon>Myrtaceae</taxon>
        <taxon>Myrtoideae</taxon>
        <taxon>Eucalypteae</taxon>
        <taxon>Eucalyptus</taxon>
    </lineage>
</organism>